<dbReference type="OrthoDB" id="9767863at2"/>
<evidence type="ECO:0000313" key="3">
    <source>
        <dbReference type="EMBL" id="SON55552.1"/>
    </source>
</evidence>
<keyword evidence="3" id="KW-0808">Transferase</keyword>
<feature type="transmembrane region" description="Helical" evidence="1">
    <location>
        <begin position="64"/>
        <end position="81"/>
    </location>
</feature>
<keyword evidence="3" id="KW-0012">Acyltransferase</keyword>
<dbReference type="RefSeq" id="WP_157775477.1">
    <property type="nucleotide sequence ID" value="NZ_LT960614.1"/>
</dbReference>
<feature type="transmembrane region" description="Helical" evidence="1">
    <location>
        <begin position="259"/>
        <end position="276"/>
    </location>
</feature>
<keyword evidence="1" id="KW-0472">Membrane</keyword>
<feature type="transmembrane region" description="Helical" evidence="1">
    <location>
        <begin position="202"/>
        <end position="224"/>
    </location>
</feature>
<keyword evidence="1" id="KW-1133">Transmembrane helix</keyword>
<dbReference type="EMBL" id="LT960614">
    <property type="protein sequence ID" value="SON55552.1"/>
    <property type="molecule type" value="Genomic_DNA"/>
</dbReference>
<dbReference type="KEGG" id="hdi:HDIA_2011"/>
<keyword evidence="1" id="KW-0812">Transmembrane</keyword>
<feature type="transmembrane region" description="Helical" evidence="1">
    <location>
        <begin position="25"/>
        <end position="44"/>
    </location>
</feature>
<dbReference type="Pfam" id="PF01757">
    <property type="entry name" value="Acyl_transf_3"/>
    <property type="match status" value="1"/>
</dbReference>
<dbReference type="GO" id="GO:0000271">
    <property type="term" value="P:polysaccharide biosynthetic process"/>
    <property type="evidence" value="ECO:0007669"/>
    <property type="project" value="TreeGrafter"/>
</dbReference>
<feature type="domain" description="Acyltransferase 3" evidence="2">
    <location>
        <begin position="27"/>
        <end position="340"/>
    </location>
</feature>
<gene>
    <name evidence="3" type="primary">oatA_2</name>
    <name evidence="3" type="ORF">HDIA_2011</name>
</gene>
<dbReference type="PANTHER" id="PTHR23028:SF53">
    <property type="entry name" value="ACYL_TRANSF_3 DOMAIN-CONTAINING PROTEIN"/>
    <property type="match status" value="1"/>
</dbReference>
<evidence type="ECO:0000259" key="2">
    <source>
        <dbReference type="Pfam" id="PF01757"/>
    </source>
</evidence>
<dbReference type="AlphaFoldDB" id="A0A2C9D5D0"/>
<dbReference type="InterPro" id="IPR002656">
    <property type="entry name" value="Acyl_transf_3_dom"/>
</dbReference>
<dbReference type="InterPro" id="IPR050879">
    <property type="entry name" value="Acyltransferase_3"/>
</dbReference>
<name>A0A2C9D5D0_9HYPH</name>
<evidence type="ECO:0000313" key="4">
    <source>
        <dbReference type="Proteomes" id="UP000223606"/>
    </source>
</evidence>
<dbReference type="EC" id="2.3.1.-" evidence="3"/>
<evidence type="ECO:0000256" key="1">
    <source>
        <dbReference type="SAM" id="Phobius"/>
    </source>
</evidence>
<organism evidence="3 4">
    <name type="scientific">Hartmannibacter diazotrophicus</name>
    <dbReference type="NCBI Taxonomy" id="1482074"/>
    <lineage>
        <taxon>Bacteria</taxon>
        <taxon>Pseudomonadati</taxon>
        <taxon>Pseudomonadota</taxon>
        <taxon>Alphaproteobacteria</taxon>
        <taxon>Hyphomicrobiales</taxon>
        <taxon>Pleomorphomonadaceae</taxon>
        <taxon>Hartmannibacter</taxon>
    </lineage>
</organism>
<dbReference type="GO" id="GO:0016020">
    <property type="term" value="C:membrane"/>
    <property type="evidence" value="ECO:0007669"/>
    <property type="project" value="TreeGrafter"/>
</dbReference>
<feature type="transmembrane region" description="Helical" evidence="1">
    <location>
        <begin position="296"/>
        <end position="313"/>
    </location>
</feature>
<keyword evidence="4" id="KW-1185">Reference proteome</keyword>
<feature type="transmembrane region" description="Helical" evidence="1">
    <location>
        <begin position="179"/>
        <end position="196"/>
    </location>
</feature>
<feature type="transmembrane region" description="Helical" evidence="1">
    <location>
        <begin position="325"/>
        <end position="342"/>
    </location>
</feature>
<accession>A0A2C9D5D0</accession>
<feature type="transmembrane region" description="Helical" evidence="1">
    <location>
        <begin position="236"/>
        <end position="253"/>
    </location>
</feature>
<proteinExistence type="predicted"/>
<dbReference type="GO" id="GO:0016747">
    <property type="term" value="F:acyltransferase activity, transferring groups other than amino-acyl groups"/>
    <property type="evidence" value="ECO:0007669"/>
    <property type="project" value="InterPro"/>
</dbReference>
<protein>
    <submittedName>
        <fullName evidence="3">O-acetyltransferase OatA</fullName>
        <ecNumber evidence="3">2.3.1.-</ecNumber>
    </submittedName>
</protein>
<dbReference type="PANTHER" id="PTHR23028">
    <property type="entry name" value="ACETYLTRANSFERASE"/>
    <property type="match status" value="1"/>
</dbReference>
<reference evidence="4" key="1">
    <citation type="submission" date="2017-09" db="EMBL/GenBank/DDBJ databases">
        <title>Genome sequence of Nannocystis excedens DSM 71.</title>
        <authorList>
            <person name="Blom J."/>
        </authorList>
    </citation>
    <scope>NUCLEOTIDE SEQUENCE [LARGE SCALE GENOMIC DNA]</scope>
    <source>
        <strain evidence="4">type strain: E19</strain>
    </source>
</reference>
<sequence>MKQATITASRGSIPKNSASSRPEKLLSIQILRGIAALSVFFYHLNEPQQWIGRSASSFFDSGQAGVDIFFVISGFVIFTSTERRSYTPYNFIKDRIIRIAPMYYIFTITYLIAKYMTNTGPFTYQITDFIYSFLFIPYTNSINGQPVPILGVGWTLNYEVMFYAIFSVSLLIKNIETRIIIVSLSFFALIAGRFLLTPTDAFALRVTSPILLEFLAGIVLAYAFNKRRIITAPQGLMAISASLLTFGLAYESLSDLPRTLGYGVPAILLVLGFIACEKHLAKPAFAPLRLVGDASYSIYLTHVIVILCATSILSRHDSMSFSDKASITIITILIGWACYRFIEAPLLRAMRSIIR</sequence>
<feature type="transmembrane region" description="Helical" evidence="1">
    <location>
        <begin position="147"/>
        <end position="172"/>
    </location>
</feature>
<dbReference type="Proteomes" id="UP000223606">
    <property type="component" value="Chromosome 1"/>
</dbReference>
<feature type="transmembrane region" description="Helical" evidence="1">
    <location>
        <begin position="102"/>
        <end position="127"/>
    </location>
</feature>